<proteinExistence type="inferred from homology"/>
<dbReference type="WBParaSite" id="L893_g4961.t1">
    <property type="protein sequence ID" value="L893_g4961.t1"/>
    <property type="gene ID" value="L893_g4961"/>
</dbReference>
<dbReference type="GO" id="GO:0005184">
    <property type="term" value="F:neuropeptide hormone activity"/>
    <property type="evidence" value="ECO:0007669"/>
    <property type="project" value="InterPro"/>
</dbReference>
<dbReference type="GO" id="GO:0007623">
    <property type="term" value="P:circadian rhythm"/>
    <property type="evidence" value="ECO:0007669"/>
    <property type="project" value="TreeGrafter"/>
</dbReference>
<evidence type="ECO:0000256" key="2">
    <source>
        <dbReference type="ARBA" id="ARBA00023157"/>
    </source>
</evidence>
<evidence type="ECO:0000256" key="1">
    <source>
        <dbReference type="ARBA" id="ARBA00005447"/>
    </source>
</evidence>
<dbReference type="InterPro" id="IPR035957">
    <property type="entry name" value="Crust_neurohorm_sf"/>
</dbReference>
<dbReference type="InterPro" id="IPR018251">
    <property type="entry name" value="Crust_neurhormone_CS"/>
</dbReference>
<dbReference type="PROSITE" id="PS01250">
    <property type="entry name" value="CHH_MIH_GIH"/>
    <property type="match status" value="1"/>
</dbReference>
<dbReference type="PANTHER" id="PTHR35981:SF2">
    <property type="entry name" value="ION TRANSPORT PEPTIDE, ISOFORM C"/>
    <property type="match status" value="1"/>
</dbReference>
<keyword evidence="5" id="KW-1185">Reference proteome</keyword>
<keyword evidence="4" id="KW-1133">Transmembrane helix</keyword>
<dbReference type="AlphaFoldDB" id="A0A1I8AF24"/>
<sequence>MGLSPQRIGPEVTENRPQSYSTAELRTKMCVLSAQSVLIYLLTLSVFVTVLPSGAAGRTLFAPTQAAFTKPPWAADTQCPVYKNEALHVVMDRVCEMCHEMFSHQYVNMRVNCRSNCFRNDQFRACLHLFRPHNS</sequence>
<reference evidence="6" key="1">
    <citation type="submission" date="2016-11" db="UniProtKB">
        <authorList>
            <consortium name="WormBaseParasite"/>
        </authorList>
    </citation>
    <scope>IDENTIFICATION</scope>
</reference>
<feature type="transmembrane region" description="Helical" evidence="4">
    <location>
        <begin position="37"/>
        <end position="61"/>
    </location>
</feature>
<dbReference type="SUPFAM" id="SSF81778">
    <property type="entry name" value="Crustacean CHH/MIH/GIH neurohormone"/>
    <property type="match status" value="1"/>
</dbReference>
<name>A0A1I8AF24_9BILA</name>
<accession>A0A1I8AF24</accession>
<dbReference type="Proteomes" id="UP000095287">
    <property type="component" value="Unplaced"/>
</dbReference>
<protein>
    <submittedName>
        <fullName evidence="6">Uncharacterized protein</fullName>
    </submittedName>
</protein>
<dbReference type="GO" id="GO:0005576">
    <property type="term" value="C:extracellular region"/>
    <property type="evidence" value="ECO:0007669"/>
    <property type="project" value="InterPro"/>
</dbReference>
<dbReference type="Gene3D" id="1.10.2010.10">
    <property type="entry name" value="Crustacean CHH/MIH/GIH neurohormone"/>
    <property type="match status" value="1"/>
</dbReference>
<keyword evidence="2 3" id="KW-1015">Disulfide bond</keyword>
<evidence type="ECO:0000256" key="4">
    <source>
        <dbReference type="SAM" id="Phobius"/>
    </source>
</evidence>
<evidence type="ECO:0000313" key="5">
    <source>
        <dbReference type="Proteomes" id="UP000095287"/>
    </source>
</evidence>
<feature type="disulfide bond" evidence="3">
    <location>
        <begin position="95"/>
        <end position="113"/>
    </location>
</feature>
<organism evidence="5 6">
    <name type="scientific">Steinernema glaseri</name>
    <dbReference type="NCBI Taxonomy" id="37863"/>
    <lineage>
        <taxon>Eukaryota</taxon>
        <taxon>Metazoa</taxon>
        <taxon>Ecdysozoa</taxon>
        <taxon>Nematoda</taxon>
        <taxon>Chromadorea</taxon>
        <taxon>Rhabditida</taxon>
        <taxon>Tylenchina</taxon>
        <taxon>Panagrolaimomorpha</taxon>
        <taxon>Strongyloidoidea</taxon>
        <taxon>Steinernematidae</taxon>
        <taxon>Steinernema</taxon>
    </lineage>
</organism>
<evidence type="ECO:0000313" key="6">
    <source>
        <dbReference type="WBParaSite" id="L893_g4961.t1"/>
    </source>
</evidence>
<dbReference type="Pfam" id="PF01147">
    <property type="entry name" value="Crust_neurohorm"/>
    <property type="match status" value="1"/>
</dbReference>
<dbReference type="InterPro" id="IPR031098">
    <property type="entry name" value="Crust_neurohorm"/>
</dbReference>
<keyword evidence="4" id="KW-0472">Membrane</keyword>
<keyword evidence="4" id="KW-0812">Transmembrane</keyword>
<dbReference type="PANTHER" id="PTHR35981">
    <property type="entry name" value="ION TRANSPORT PEPTIDE, ISOFORM C"/>
    <property type="match status" value="1"/>
</dbReference>
<feature type="disulfide bond" evidence="3">
    <location>
        <begin position="79"/>
        <end position="117"/>
    </location>
</feature>
<evidence type="ECO:0000256" key="3">
    <source>
        <dbReference type="PIRSR" id="PIRSR631098-51"/>
    </source>
</evidence>
<feature type="disulfide bond" evidence="3">
    <location>
        <begin position="98"/>
        <end position="126"/>
    </location>
</feature>
<comment type="similarity">
    <text evidence="1">Belongs to the arthropod CHH/MIH/GIH/VIH hormone family.</text>
</comment>